<gene>
    <name evidence="2" type="ORF">J437_LFUL011197</name>
</gene>
<reference evidence="2" key="2">
    <citation type="submission" date="2017-10" db="EMBL/GenBank/DDBJ databases">
        <title>Ladona fulva Genome sequencing and assembly.</title>
        <authorList>
            <person name="Murali S."/>
            <person name="Richards S."/>
            <person name="Bandaranaike D."/>
            <person name="Bellair M."/>
            <person name="Blankenburg K."/>
            <person name="Chao H."/>
            <person name="Dinh H."/>
            <person name="Doddapaneni H."/>
            <person name="Dugan-Rocha S."/>
            <person name="Elkadiri S."/>
            <person name="Gnanaolivu R."/>
            <person name="Hernandez B."/>
            <person name="Skinner E."/>
            <person name="Javaid M."/>
            <person name="Lee S."/>
            <person name="Li M."/>
            <person name="Ming W."/>
            <person name="Munidasa M."/>
            <person name="Muniz J."/>
            <person name="Nguyen L."/>
            <person name="Hughes D."/>
            <person name="Osuji N."/>
            <person name="Pu L.-L."/>
            <person name="Puazo M."/>
            <person name="Qu C."/>
            <person name="Quiroz J."/>
            <person name="Raj R."/>
            <person name="Weissenberger G."/>
            <person name="Xin Y."/>
            <person name="Zou X."/>
            <person name="Han Y."/>
            <person name="Worley K."/>
            <person name="Muzny D."/>
            <person name="Gibbs R."/>
        </authorList>
    </citation>
    <scope>NUCLEOTIDE SEQUENCE</scope>
    <source>
        <strain evidence="2">Sampled in the wild</strain>
    </source>
</reference>
<comment type="caution">
    <text evidence="2">The sequence shown here is derived from an EMBL/GenBank/DDBJ whole genome shotgun (WGS) entry which is preliminary data.</text>
</comment>
<feature type="compositionally biased region" description="Basic and acidic residues" evidence="1">
    <location>
        <begin position="273"/>
        <end position="287"/>
    </location>
</feature>
<feature type="compositionally biased region" description="Basic and acidic residues" evidence="1">
    <location>
        <begin position="165"/>
        <end position="176"/>
    </location>
</feature>
<proteinExistence type="predicted"/>
<evidence type="ECO:0008006" key="4">
    <source>
        <dbReference type="Google" id="ProtNLM"/>
    </source>
</evidence>
<feature type="region of interest" description="Disordered" evidence="1">
    <location>
        <begin position="153"/>
        <end position="176"/>
    </location>
</feature>
<accession>A0A8K0KRU6</accession>
<evidence type="ECO:0000256" key="1">
    <source>
        <dbReference type="SAM" id="MobiDB-lite"/>
    </source>
</evidence>
<keyword evidence="3" id="KW-1185">Reference proteome</keyword>
<name>A0A8K0KRU6_LADFU</name>
<dbReference type="EMBL" id="KZ309128">
    <property type="protein sequence ID" value="KAG8237148.1"/>
    <property type="molecule type" value="Genomic_DNA"/>
</dbReference>
<feature type="compositionally biased region" description="Polar residues" evidence="1">
    <location>
        <begin position="153"/>
        <end position="164"/>
    </location>
</feature>
<dbReference type="Proteomes" id="UP000792457">
    <property type="component" value="Unassembled WGS sequence"/>
</dbReference>
<protein>
    <recommendedName>
        <fullName evidence="4">BRCT domain-containing protein</fullName>
    </recommendedName>
</protein>
<evidence type="ECO:0000313" key="2">
    <source>
        <dbReference type="EMBL" id="KAG8237148.1"/>
    </source>
</evidence>
<dbReference type="AlphaFoldDB" id="A0A8K0KRU6"/>
<feature type="compositionally biased region" description="Low complexity" evidence="1">
    <location>
        <begin position="238"/>
        <end position="269"/>
    </location>
</feature>
<sequence>MQQTKEIHGKAEAKFSYSRELFRLNNGKKVEFVILETSKDSGIVSRMIELGGGSAIVKPNPARNVINLCCYCEPWMKCYVIFNTSYVFACCSVNEKLGLREYSMGKMLSDKEFTKFEQDYLFLGKDEIHSLDKIDKKNAKELELKDIIPLKPHNSSSVYSSDGQKSSEHSPDKRSSLLENHSAGKHIIEGEKGLLPAEGCKKGSSTLCSSFKRKTCLTLSKNTAMDFSTAFEIHPKDSVSQVRGESVSSRSSSTKNSCKSSQSNYSSGSQWDRSVKMWMADDDKKNE</sequence>
<reference evidence="2" key="1">
    <citation type="submission" date="2013-04" db="EMBL/GenBank/DDBJ databases">
        <authorList>
            <person name="Qu J."/>
            <person name="Murali S.C."/>
            <person name="Bandaranaike D."/>
            <person name="Bellair M."/>
            <person name="Blankenburg K."/>
            <person name="Chao H."/>
            <person name="Dinh H."/>
            <person name="Doddapaneni H."/>
            <person name="Downs B."/>
            <person name="Dugan-Rocha S."/>
            <person name="Elkadiri S."/>
            <person name="Gnanaolivu R.D."/>
            <person name="Hernandez B."/>
            <person name="Javaid M."/>
            <person name="Jayaseelan J.C."/>
            <person name="Lee S."/>
            <person name="Li M."/>
            <person name="Ming W."/>
            <person name="Munidasa M."/>
            <person name="Muniz J."/>
            <person name="Nguyen L."/>
            <person name="Ongeri F."/>
            <person name="Osuji N."/>
            <person name="Pu L.-L."/>
            <person name="Puazo M."/>
            <person name="Qu C."/>
            <person name="Quiroz J."/>
            <person name="Raj R."/>
            <person name="Weissenberger G."/>
            <person name="Xin Y."/>
            <person name="Zou X."/>
            <person name="Han Y."/>
            <person name="Richards S."/>
            <person name="Worley K."/>
            <person name="Muzny D."/>
            <person name="Gibbs R."/>
        </authorList>
    </citation>
    <scope>NUCLEOTIDE SEQUENCE</scope>
    <source>
        <strain evidence="2">Sampled in the wild</strain>
    </source>
</reference>
<evidence type="ECO:0000313" key="3">
    <source>
        <dbReference type="Proteomes" id="UP000792457"/>
    </source>
</evidence>
<feature type="region of interest" description="Disordered" evidence="1">
    <location>
        <begin position="238"/>
        <end position="287"/>
    </location>
</feature>
<organism evidence="2 3">
    <name type="scientific">Ladona fulva</name>
    <name type="common">Scarce chaser dragonfly</name>
    <name type="synonym">Libellula fulva</name>
    <dbReference type="NCBI Taxonomy" id="123851"/>
    <lineage>
        <taxon>Eukaryota</taxon>
        <taxon>Metazoa</taxon>
        <taxon>Ecdysozoa</taxon>
        <taxon>Arthropoda</taxon>
        <taxon>Hexapoda</taxon>
        <taxon>Insecta</taxon>
        <taxon>Pterygota</taxon>
        <taxon>Palaeoptera</taxon>
        <taxon>Odonata</taxon>
        <taxon>Epiprocta</taxon>
        <taxon>Anisoptera</taxon>
        <taxon>Libelluloidea</taxon>
        <taxon>Libellulidae</taxon>
        <taxon>Ladona</taxon>
    </lineage>
</organism>